<name>A0ABW0LNU2_9BACL</name>
<dbReference type="SUPFAM" id="SSF49299">
    <property type="entry name" value="PKD domain"/>
    <property type="match status" value="1"/>
</dbReference>
<feature type="region of interest" description="Disordered" evidence="1">
    <location>
        <begin position="648"/>
        <end position="670"/>
    </location>
</feature>
<feature type="signal peptide" evidence="2">
    <location>
        <begin position="1"/>
        <end position="24"/>
    </location>
</feature>
<feature type="domain" description="Copper amine oxidase-like N-terminal" evidence="3">
    <location>
        <begin position="47"/>
        <end position="149"/>
    </location>
</feature>
<evidence type="ECO:0000259" key="3">
    <source>
        <dbReference type="Pfam" id="PF07833"/>
    </source>
</evidence>
<proteinExistence type="predicted"/>
<feature type="chain" id="PRO_5046950265" evidence="2">
    <location>
        <begin position="25"/>
        <end position="670"/>
    </location>
</feature>
<comment type="caution">
    <text evidence="4">The sequence shown here is derived from an EMBL/GenBank/DDBJ whole genome shotgun (WGS) entry which is preliminary data.</text>
</comment>
<dbReference type="EMBL" id="JBHSMH010000005">
    <property type="protein sequence ID" value="MFC5467570.1"/>
    <property type="molecule type" value="Genomic_DNA"/>
</dbReference>
<gene>
    <name evidence="4" type="ORF">ACFPPD_02500</name>
</gene>
<sequence>MKKNWISLLTALSLFVTLTLPARAGAAAAPGTEVIVLVQQSKKMVHNGVAVNAVQPLTLKNGVTFVAAKALMKELSGSISYDAKTKAYKLYFGRMTLAFTAGKTTYSLNGTLKNGAQGAPYVLKGTLMVPIRTVANSFGMTLVAAQGSKQLTLSWSMKPIAKFEVSNLNPYAEQSEVYYTDLSYHPRGYKIVNERWENNLSVFETAGAAQVTHWVQDESGLWSEPYTVTINVKPPNQPPVAGFATDKDVYKMGEPIQYEDVSTDDENRITGRKWTNKMKGFFVPGPQTITLSVTDAHGETNEISKTITITDATLYPEDSFHLLYTDIGDKFPLVGKDVLGYSVIPYDISNQGVTLVRSNSPETIVDEGIYYADRVTGNVRFMTHNANGRSAPVKIYIVATNNNAADATAKIGPVGIGGPNLYVPNVARSVSAKYLDARLNPKATTVKIPAGQSRILIPAVSDKTLAPGDVYASLADVFIDQPLDIKVVVVNADRDVFKTLPTLSVLPVVAHVRGTFDDANRLMIVNRTIGDVKGRMILADNTVDTRLSGIDKTTGTPVLNSGNYGAMYTIRMNSVQPNTAIVVNGRGGYYAGAFLVNGKLVYATNTGYLANANEGAMLYRTGNSVESVTIQFTPAPGSNLPINLLFFPEPPGATPDPEQPPETPLENIEP</sequence>
<dbReference type="Pfam" id="PF07833">
    <property type="entry name" value="Cu_amine_oxidN1"/>
    <property type="match status" value="1"/>
</dbReference>
<evidence type="ECO:0000313" key="4">
    <source>
        <dbReference type="EMBL" id="MFC5467570.1"/>
    </source>
</evidence>
<keyword evidence="5" id="KW-1185">Reference proteome</keyword>
<dbReference type="InterPro" id="IPR012854">
    <property type="entry name" value="Cu_amine_oxidase-like_N"/>
</dbReference>
<dbReference type="Proteomes" id="UP001596105">
    <property type="component" value="Unassembled WGS sequence"/>
</dbReference>
<dbReference type="InterPro" id="IPR036582">
    <property type="entry name" value="Mao_N_sf"/>
</dbReference>
<dbReference type="Gene3D" id="3.30.457.10">
    <property type="entry name" value="Copper amine oxidase-like, N-terminal domain"/>
    <property type="match status" value="1"/>
</dbReference>
<evidence type="ECO:0000256" key="1">
    <source>
        <dbReference type="SAM" id="MobiDB-lite"/>
    </source>
</evidence>
<dbReference type="InterPro" id="IPR035986">
    <property type="entry name" value="PKD_dom_sf"/>
</dbReference>
<feature type="compositionally biased region" description="Pro residues" evidence="1">
    <location>
        <begin position="648"/>
        <end position="663"/>
    </location>
</feature>
<dbReference type="RefSeq" id="WP_209742788.1">
    <property type="nucleotide sequence ID" value="NZ_JBHSMH010000005.1"/>
</dbReference>
<protein>
    <submittedName>
        <fullName evidence="4">Stalk domain-containing protein</fullName>
    </submittedName>
</protein>
<organism evidence="4 5">
    <name type="scientific">Cohnella suwonensis</name>
    <dbReference type="NCBI Taxonomy" id="696072"/>
    <lineage>
        <taxon>Bacteria</taxon>
        <taxon>Bacillati</taxon>
        <taxon>Bacillota</taxon>
        <taxon>Bacilli</taxon>
        <taxon>Bacillales</taxon>
        <taxon>Paenibacillaceae</taxon>
        <taxon>Cohnella</taxon>
    </lineage>
</organism>
<evidence type="ECO:0000313" key="5">
    <source>
        <dbReference type="Proteomes" id="UP001596105"/>
    </source>
</evidence>
<reference evidence="5" key="1">
    <citation type="journal article" date="2019" name="Int. J. Syst. Evol. Microbiol.">
        <title>The Global Catalogue of Microorganisms (GCM) 10K type strain sequencing project: providing services to taxonomists for standard genome sequencing and annotation.</title>
        <authorList>
            <consortium name="The Broad Institute Genomics Platform"/>
            <consortium name="The Broad Institute Genome Sequencing Center for Infectious Disease"/>
            <person name="Wu L."/>
            <person name="Ma J."/>
        </authorList>
    </citation>
    <scope>NUCLEOTIDE SEQUENCE [LARGE SCALE GENOMIC DNA]</scope>
    <source>
        <strain evidence="5">CCUG 57113</strain>
    </source>
</reference>
<evidence type="ECO:0000256" key="2">
    <source>
        <dbReference type="SAM" id="SignalP"/>
    </source>
</evidence>
<accession>A0ABW0LNU2</accession>
<dbReference type="SUPFAM" id="SSF55383">
    <property type="entry name" value="Copper amine oxidase, domain N"/>
    <property type="match status" value="1"/>
</dbReference>
<keyword evidence="2" id="KW-0732">Signal</keyword>